<comment type="caution">
    <text evidence="12">The sequence shown here is derived from an EMBL/GenBank/DDBJ whole genome shotgun (WGS) entry which is preliminary data.</text>
</comment>
<feature type="transmembrane region" description="Helical" evidence="10">
    <location>
        <begin position="121"/>
        <end position="141"/>
    </location>
</feature>
<evidence type="ECO:0000256" key="2">
    <source>
        <dbReference type="ARBA" id="ARBA00022448"/>
    </source>
</evidence>
<comment type="subcellular location">
    <subcellularLocation>
        <location evidence="1">Membrane</location>
        <topology evidence="1">Multi-pass membrane protein</topology>
    </subcellularLocation>
</comment>
<feature type="transmembrane region" description="Helical" evidence="10">
    <location>
        <begin position="29"/>
        <end position="50"/>
    </location>
</feature>
<evidence type="ECO:0000256" key="5">
    <source>
        <dbReference type="ARBA" id="ARBA00022989"/>
    </source>
</evidence>
<feature type="transmembrane region" description="Helical" evidence="10">
    <location>
        <begin position="92"/>
        <end position="114"/>
    </location>
</feature>
<keyword evidence="8 10" id="KW-0472">Membrane</keyword>
<evidence type="ECO:0000256" key="7">
    <source>
        <dbReference type="ARBA" id="ARBA00023065"/>
    </source>
</evidence>
<dbReference type="GO" id="GO:1902600">
    <property type="term" value="P:proton transmembrane transport"/>
    <property type="evidence" value="ECO:0007669"/>
    <property type="project" value="InterPro"/>
</dbReference>
<evidence type="ECO:0000256" key="4">
    <source>
        <dbReference type="ARBA" id="ARBA00022692"/>
    </source>
</evidence>
<keyword evidence="9" id="KW-0739">Sodium transport</keyword>
<dbReference type="EMBL" id="JACNLL010000066">
    <property type="protein sequence ID" value="MBC8199854.1"/>
    <property type="molecule type" value="Genomic_DNA"/>
</dbReference>
<evidence type="ECO:0000256" key="9">
    <source>
        <dbReference type="ARBA" id="ARBA00023201"/>
    </source>
</evidence>
<dbReference type="InterPro" id="IPR006153">
    <property type="entry name" value="Cation/H_exchanger_TM"/>
</dbReference>
<evidence type="ECO:0000256" key="3">
    <source>
        <dbReference type="ARBA" id="ARBA00022449"/>
    </source>
</evidence>
<keyword evidence="5 10" id="KW-1133">Transmembrane helix</keyword>
<organism evidence="12 13">
    <name type="scientific">Candidatus Desulfaltia bathyphila</name>
    <dbReference type="NCBI Taxonomy" id="2841697"/>
    <lineage>
        <taxon>Bacteria</taxon>
        <taxon>Pseudomonadati</taxon>
        <taxon>Thermodesulfobacteriota</taxon>
        <taxon>Desulfobacteria</taxon>
        <taxon>Desulfobacterales</taxon>
        <taxon>Desulfobacterales incertae sedis</taxon>
        <taxon>Candidatus Desulfaltia</taxon>
    </lineage>
</organism>
<keyword evidence="2" id="KW-0813">Transport</keyword>
<dbReference type="Proteomes" id="UP000603545">
    <property type="component" value="Unassembled WGS sequence"/>
</dbReference>
<sequence>MFDTILALSLLLFLSKLIGNIFVRIKQPAILGELMAGILLGVHVLGPFLFSEPLYKIEYMQVLSQIGAMFLLFMAGYSHVKIDKLLKFGGRSIAITCVEVPLSFAAGFGIGYLFHYGIIASLFTGLALSITGIGVTVRILMDLNRLQTDYGMNILGIAILDATFGLFFLSFLTAFAYSQEEISLYAMGITILKIGFFFGGAILFSKVVLFPIALLADYMNVVESKVGLILSTLFLFSYVANWVGLHFIIGSFVAGIIIARHSDFTQKEIKHKLNGIAYGLFVPIFFGVLGARIDFGILKDGGLFAMAFVLTGILAKFLGGTLGAKIIGYPVMKAFVLGTGLIPRAGVGLVIASLALSAGIIDEKIFAAVVGMVAVTVIFTPLVLKYAIQILETKESK</sequence>
<accession>A0A8J6N421</accession>
<feature type="transmembrane region" description="Helical" evidence="10">
    <location>
        <begin position="235"/>
        <end position="259"/>
    </location>
</feature>
<dbReference type="GO" id="GO:0016020">
    <property type="term" value="C:membrane"/>
    <property type="evidence" value="ECO:0007669"/>
    <property type="project" value="UniProtKB-SubCell"/>
</dbReference>
<name>A0A8J6N421_9BACT</name>
<evidence type="ECO:0000256" key="1">
    <source>
        <dbReference type="ARBA" id="ARBA00004141"/>
    </source>
</evidence>
<feature type="transmembrane region" description="Helical" evidence="10">
    <location>
        <begin position="303"/>
        <end position="322"/>
    </location>
</feature>
<dbReference type="InterPro" id="IPR038770">
    <property type="entry name" value="Na+/solute_symporter_sf"/>
</dbReference>
<feature type="domain" description="Cation/H+ exchanger transmembrane" evidence="11">
    <location>
        <begin position="11"/>
        <end position="384"/>
    </location>
</feature>
<evidence type="ECO:0000313" key="13">
    <source>
        <dbReference type="Proteomes" id="UP000603545"/>
    </source>
</evidence>
<dbReference type="Gene3D" id="1.20.1530.20">
    <property type="match status" value="1"/>
</dbReference>
<feature type="transmembrane region" description="Helical" evidence="10">
    <location>
        <begin position="153"/>
        <end position="177"/>
    </location>
</feature>
<feature type="transmembrane region" description="Helical" evidence="10">
    <location>
        <begin position="271"/>
        <end position="291"/>
    </location>
</feature>
<feature type="transmembrane region" description="Helical" evidence="10">
    <location>
        <begin position="62"/>
        <end position="80"/>
    </location>
</feature>
<evidence type="ECO:0000256" key="10">
    <source>
        <dbReference type="SAM" id="Phobius"/>
    </source>
</evidence>
<feature type="transmembrane region" description="Helical" evidence="10">
    <location>
        <begin position="189"/>
        <end position="215"/>
    </location>
</feature>
<evidence type="ECO:0000259" key="11">
    <source>
        <dbReference type="Pfam" id="PF00999"/>
    </source>
</evidence>
<dbReference type="PANTHER" id="PTHR43562:SF3">
    <property type="entry name" value="SODIUM ION_PROTON EXCHANGER (EUROFUNG)"/>
    <property type="match status" value="1"/>
</dbReference>
<feature type="transmembrane region" description="Helical" evidence="10">
    <location>
        <begin position="365"/>
        <end position="388"/>
    </location>
</feature>
<dbReference type="PANTHER" id="PTHR43562">
    <property type="entry name" value="NAPA-TYPE SODIUM/HYDROGEN ANTIPORTER"/>
    <property type="match status" value="1"/>
</dbReference>
<dbReference type="Pfam" id="PF00999">
    <property type="entry name" value="Na_H_Exchanger"/>
    <property type="match status" value="1"/>
</dbReference>
<gene>
    <name evidence="12" type="ORF">H8E80_07410</name>
</gene>
<feature type="transmembrane region" description="Helical" evidence="10">
    <location>
        <begin position="334"/>
        <end position="359"/>
    </location>
</feature>
<keyword evidence="7" id="KW-0406">Ion transport</keyword>
<dbReference type="AlphaFoldDB" id="A0A8J6N421"/>
<reference evidence="12 13" key="1">
    <citation type="submission" date="2020-08" db="EMBL/GenBank/DDBJ databases">
        <title>Bridging the membrane lipid divide: bacteria of the FCB group superphylum have the potential to synthesize archaeal ether lipids.</title>
        <authorList>
            <person name="Villanueva L."/>
            <person name="Von Meijenfeldt F.A.B."/>
            <person name="Westbye A.B."/>
            <person name="Yadav S."/>
            <person name="Hopmans E.C."/>
            <person name="Dutilh B.E."/>
            <person name="Sinninghe Damste J.S."/>
        </authorList>
    </citation>
    <scope>NUCLEOTIDE SEQUENCE [LARGE SCALE GENOMIC DNA]</scope>
    <source>
        <strain evidence="12">NIOZ-UU82</strain>
    </source>
</reference>
<keyword evidence="3" id="KW-0050">Antiport</keyword>
<keyword evidence="6" id="KW-0915">Sodium</keyword>
<evidence type="ECO:0000313" key="12">
    <source>
        <dbReference type="EMBL" id="MBC8199854.1"/>
    </source>
</evidence>
<dbReference type="GO" id="GO:0006814">
    <property type="term" value="P:sodium ion transport"/>
    <property type="evidence" value="ECO:0007669"/>
    <property type="project" value="UniProtKB-KW"/>
</dbReference>
<dbReference type="GO" id="GO:0015297">
    <property type="term" value="F:antiporter activity"/>
    <property type="evidence" value="ECO:0007669"/>
    <property type="project" value="UniProtKB-KW"/>
</dbReference>
<proteinExistence type="predicted"/>
<keyword evidence="4 10" id="KW-0812">Transmembrane</keyword>
<evidence type="ECO:0000256" key="6">
    <source>
        <dbReference type="ARBA" id="ARBA00023053"/>
    </source>
</evidence>
<evidence type="ECO:0000256" key="8">
    <source>
        <dbReference type="ARBA" id="ARBA00023136"/>
    </source>
</evidence>
<protein>
    <submittedName>
        <fullName evidence="12">Cation:proton antiporter</fullName>
    </submittedName>
</protein>